<reference evidence="13 14" key="1">
    <citation type="submission" date="2021-09" db="EMBL/GenBank/DDBJ databases">
        <title>Genomic insights and catalytic innovation underlie evolution of tropane alkaloids biosynthesis.</title>
        <authorList>
            <person name="Wang Y.-J."/>
            <person name="Tian T."/>
            <person name="Huang J.-P."/>
            <person name="Huang S.-X."/>
        </authorList>
    </citation>
    <scope>NUCLEOTIDE SEQUENCE [LARGE SCALE GENOMIC DNA]</scope>
    <source>
        <strain evidence="13">KIB-2018</strain>
        <tissue evidence="13">Leaf</tissue>
    </source>
</reference>
<accession>A0AAV8T4G8</accession>
<keyword evidence="5" id="KW-0479">Metal-binding</keyword>
<dbReference type="NCBIfam" id="TIGR01494">
    <property type="entry name" value="ATPase_P-type"/>
    <property type="match status" value="1"/>
</dbReference>
<evidence type="ECO:0000256" key="8">
    <source>
        <dbReference type="ARBA" id="ARBA00022967"/>
    </source>
</evidence>
<evidence type="ECO:0000256" key="2">
    <source>
        <dbReference type="ARBA" id="ARBA00006024"/>
    </source>
</evidence>
<dbReference type="Gene3D" id="3.40.1110.10">
    <property type="entry name" value="Calcium-transporting ATPase, cytoplasmic domain N"/>
    <property type="match status" value="1"/>
</dbReference>
<keyword evidence="14" id="KW-1185">Reference proteome</keyword>
<keyword evidence="11" id="KW-0406">Ion transport</keyword>
<evidence type="ECO:0000313" key="13">
    <source>
        <dbReference type="EMBL" id="KAJ8761646.1"/>
    </source>
</evidence>
<dbReference type="EMBL" id="JAIWQS010000006">
    <property type="protein sequence ID" value="KAJ8761646.1"/>
    <property type="molecule type" value="Genomic_DNA"/>
</dbReference>
<dbReference type="GO" id="GO:0016020">
    <property type="term" value="C:membrane"/>
    <property type="evidence" value="ECO:0007669"/>
    <property type="project" value="UniProtKB-SubCell"/>
</dbReference>
<dbReference type="PANTHER" id="PTHR46594:SF6">
    <property type="entry name" value="COPPER-TRANSPORTING ATPASE RAN1"/>
    <property type="match status" value="1"/>
</dbReference>
<keyword evidence="12" id="KW-0472">Membrane</keyword>
<dbReference type="PRINTS" id="PR00119">
    <property type="entry name" value="CATATPASE"/>
</dbReference>
<keyword evidence="6" id="KW-0677">Repeat</keyword>
<protein>
    <submittedName>
        <fullName evidence="13">Uncharacterized protein</fullName>
    </submittedName>
</protein>
<organism evidence="13 14">
    <name type="scientific">Erythroxylum novogranatense</name>
    <dbReference type="NCBI Taxonomy" id="1862640"/>
    <lineage>
        <taxon>Eukaryota</taxon>
        <taxon>Viridiplantae</taxon>
        <taxon>Streptophyta</taxon>
        <taxon>Embryophyta</taxon>
        <taxon>Tracheophyta</taxon>
        <taxon>Spermatophyta</taxon>
        <taxon>Magnoliopsida</taxon>
        <taxon>eudicotyledons</taxon>
        <taxon>Gunneridae</taxon>
        <taxon>Pentapetalae</taxon>
        <taxon>rosids</taxon>
        <taxon>fabids</taxon>
        <taxon>Malpighiales</taxon>
        <taxon>Erythroxylaceae</taxon>
        <taxon>Erythroxylum</taxon>
    </lineage>
</organism>
<evidence type="ECO:0000313" key="14">
    <source>
        <dbReference type="Proteomes" id="UP001159364"/>
    </source>
</evidence>
<dbReference type="Proteomes" id="UP001159364">
    <property type="component" value="Linkage Group LG06"/>
</dbReference>
<evidence type="ECO:0000256" key="6">
    <source>
        <dbReference type="ARBA" id="ARBA00022737"/>
    </source>
</evidence>
<comment type="caution">
    <text evidence="13">The sequence shown here is derived from an EMBL/GenBank/DDBJ whole genome shotgun (WGS) entry which is preliminary data.</text>
</comment>
<dbReference type="GO" id="GO:0016887">
    <property type="term" value="F:ATP hydrolysis activity"/>
    <property type="evidence" value="ECO:0007669"/>
    <property type="project" value="InterPro"/>
</dbReference>
<dbReference type="FunFam" id="3.40.50.1000:FF:000031">
    <property type="entry name" value="Probable copper-transporting ATPase HMA5"/>
    <property type="match status" value="1"/>
</dbReference>
<dbReference type="GO" id="GO:0005524">
    <property type="term" value="F:ATP binding"/>
    <property type="evidence" value="ECO:0007669"/>
    <property type="project" value="InterPro"/>
</dbReference>
<evidence type="ECO:0000256" key="9">
    <source>
        <dbReference type="ARBA" id="ARBA00022989"/>
    </source>
</evidence>
<comment type="subcellular location">
    <subcellularLocation>
        <location evidence="1">Membrane</location>
    </subcellularLocation>
</comment>
<dbReference type="InterPro" id="IPR036412">
    <property type="entry name" value="HAD-like_sf"/>
</dbReference>
<evidence type="ECO:0000256" key="3">
    <source>
        <dbReference type="ARBA" id="ARBA00022448"/>
    </source>
</evidence>
<proteinExistence type="inferred from homology"/>
<dbReference type="InterPro" id="IPR023214">
    <property type="entry name" value="HAD_sf"/>
</dbReference>
<evidence type="ECO:0000256" key="12">
    <source>
        <dbReference type="ARBA" id="ARBA00023136"/>
    </source>
</evidence>
<evidence type="ECO:0000256" key="7">
    <source>
        <dbReference type="ARBA" id="ARBA00022796"/>
    </source>
</evidence>
<keyword evidence="9" id="KW-1133">Transmembrane helix</keyword>
<evidence type="ECO:0000256" key="1">
    <source>
        <dbReference type="ARBA" id="ARBA00004370"/>
    </source>
</evidence>
<keyword evidence="4" id="KW-0812">Transmembrane</keyword>
<gene>
    <name evidence="13" type="ORF">K2173_004422</name>
</gene>
<dbReference type="Gene3D" id="3.40.50.1000">
    <property type="entry name" value="HAD superfamily/HAD-like"/>
    <property type="match status" value="1"/>
</dbReference>
<dbReference type="Pfam" id="PF00702">
    <property type="entry name" value="Hydrolase"/>
    <property type="match status" value="1"/>
</dbReference>
<keyword evidence="8" id="KW-1278">Translocase</keyword>
<dbReference type="AlphaFoldDB" id="A0AAV8T4G8"/>
<keyword evidence="3" id="KW-0813">Transport</keyword>
<evidence type="ECO:0000256" key="5">
    <source>
        <dbReference type="ARBA" id="ARBA00022723"/>
    </source>
</evidence>
<dbReference type="PANTHER" id="PTHR46594">
    <property type="entry name" value="P-TYPE CATION-TRANSPORTING ATPASE"/>
    <property type="match status" value="1"/>
</dbReference>
<evidence type="ECO:0000256" key="4">
    <source>
        <dbReference type="ARBA" id="ARBA00022692"/>
    </source>
</evidence>
<keyword evidence="7" id="KW-0187">Copper transport</keyword>
<sequence>MTESGISIPTAIEDFVIELEDSAETGIHVSFNDNLVDVLGVTGPLKRETIVVIKGLCKMGVRPVMVTGDNWRIAQAIAKEVGITDVKAEEMPTGKADVICSFQKDGSTVAMVGDGINDSPALDAADVGMAIGAGTDITIEATDYVWMRNNLEDVIIAIDLSRKTLARI</sequence>
<dbReference type="GO" id="GO:0006825">
    <property type="term" value="P:copper ion transport"/>
    <property type="evidence" value="ECO:0007669"/>
    <property type="project" value="UniProtKB-KW"/>
</dbReference>
<dbReference type="InterPro" id="IPR023299">
    <property type="entry name" value="ATPase_P-typ_cyto_dom_N"/>
</dbReference>
<keyword evidence="10" id="KW-0186">Copper</keyword>
<dbReference type="InterPro" id="IPR001757">
    <property type="entry name" value="P_typ_ATPase"/>
</dbReference>
<comment type="similarity">
    <text evidence="2">Belongs to the cation transport ATPase (P-type) (TC 3.A.3) family. Type IB subfamily.</text>
</comment>
<dbReference type="SUPFAM" id="SSF56784">
    <property type="entry name" value="HAD-like"/>
    <property type="match status" value="1"/>
</dbReference>
<evidence type="ECO:0000256" key="11">
    <source>
        <dbReference type="ARBA" id="ARBA00023065"/>
    </source>
</evidence>
<name>A0AAV8T4G8_9ROSI</name>
<evidence type="ECO:0000256" key="10">
    <source>
        <dbReference type="ARBA" id="ARBA00023008"/>
    </source>
</evidence>
<dbReference type="GO" id="GO:0046872">
    <property type="term" value="F:metal ion binding"/>
    <property type="evidence" value="ECO:0007669"/>
    <property type="project" value="UniProtKB-KW"/>
</dbReference>